<keyword evidence="5 9" id="KW-0798">TonB box</keyword>
<dbReference type="Proteomes" id="UP000228621">
    <property type="component" value="Unassembled WGS sequence"/>
</dbReference>
<evidence type="ECO:0000313" key="14">
    <source>
        <dbReference type="Proteomes" id="UP000228621"/>
    </source>
</evidence>
<sequence length="947" mass="102645">MHMINNKLTKAVRLAIAFGGASAAVFTGNAIAEEEGAESVERIQVTGSRIKRTDIETTVPITSIGRSDIVQMGALNVADVLNQSPVTIAGSDQSNSAFTTSGVGLNTTSLRNLGESRTLVLVNGRRFVSGVSPSSGYAVDLNSIPTSMIERIDILKSASSAVYGSDAVAGVVNIILRDQFEGVEINAQTGISEESDREKYTLNLTGGNAWDTGSVTVAIGYDDDKGLKSTDREFSAKDRAILVDEDGNEYVGEVFSSYPPQGRVGGYNADGTPYTGTDSFNRASYRQLVTPLERKYAAVNFRQELSDTVSMFTEANWNSSKTYDSTIEPTPFSIGDVFLNDRGGTGGIKLGNPLVPELLRNNLIQDSIDDPDRETLTLDDNIPGLVRRMVEFGARSTDLERDTIRIATGVNWFINDDWSLETYVSWGKTDQRQENGGQVNIERAAQAFNVEFNSETGQLQCVDEISRLQGCVPLDLFGEGSISPEAVDYVRVPAKVFGQTEQFVIASSLVGTLPVELQGGNIGVAFGVEHRLEKGVFQPGDLAQTGASSTNRSLPTDGSFYTNDYYAEAIVPILENLELDLAARYSDHEIVGGQTTWNVGVQYSPIESLKLRASAATAIRTPNIADLFGGRGQTFAGVTDPCSGIKASDTGNVATNCLSIPEIAARVARDGEFVLTQTESQSTGGFIGGSVDVKEETSDSYSLGAIWQITDNFSMTVDYYDITVEDAISTTSRTTVLNRCFDVAAANFDPSCGGNAKRDVNGALFEVNSGTSNENNLYTTGVDIEFNYNLETEFGDFNAQLLWNHISKFDEEGIESGDVVERAGEIFTPDNRANLNVGYTKDDLSVSWRMRYWERSLDSADGGNFNFTNFGPLEKYNEYPSAVYHDLAATYHFTDSTEVTFNIRNLFDKEPAIAPQGTSAGGTGINTVSEAYDVTGRYFQLSLTTKF</sequence>
<dbReference type="Gene3D" id="2.170.130.10">
    <property type="entry name" value="TonB-dependent receptor, plug domain"/>
    <property type="match status" value="1"/>
</dbReference>
<keyword evidence="2 8" id="KW-0813">Transport</keyword>
<evidence type="ECO:0000259" key="12">
    <source>
        <dbReference type="Pfam" id="PF07715"/>
    </source>
</evidence>
<comment type="subcellular location">
    <subcellularLocation>
        <location evidence="1 8">Cell outer membrane</location>
        <topology evidence="1 8">Multi-pass membrane protein</topology>
    </subcellularLocation>
</comment>
<feature type="domain" description="TonB-dependent receptor plug" evidence="12">
    <location>
        <begin position="55"/>
        <end position="171"/>
    </location>
</feature>
<feature type="domain" description="TonB-dependent receptor-like beta-barrel" evidence="11">
    <location>
        <begin position="377"/>
        <end position="906"/>
    </location>
</feature>
<dbReference type="InterPro" id="IPR039426">
    <property type="entry name" value="TonB-dep_rcpt-like"/>
</dbReference>
<dbReference type="EMBL" id="NKHF01000068">
    <property type="protein sequence ID" value="PCK30976.1"/>
    <property type="molecule type" value="Genomic_DNA"/>
</dbReference>
<keyword evidence="14" id="KW-1185">Reference proteome</keyword>
<evidence type="ECO:0000256" key="9">
    <source>
        <dbReference type="RuleBase" id="RU003357"/>
    </source>
</evidence>
<dbReference type="Gene3D" id="2.40.170.20">
    <property type="entry name" value="TonB-dependent receptor, beta-barrel domain"/>
    <property type="match status" value="1"/>
</dbReference>
<keyword evidence="6 8" id="KW-0472">Membrane</keyword>
<reference evidence="14" key="1">
    <citation type="journal article" date="2019" name="Genome Announc.">
        <title>Draft Genome Sequence of Pseudoalteromonas piscicida Strain 36Y ROTHPW, an Hypersaline Seawater Isolate from the South Coast of Sonora, Mexico.</title>
        <authorList>
            <person name="Sanchez-Diaz R."/>
            <person name="Molina-Garza Z.J."/>
            <person name="Cruz-Suarez L.E."/>
            <person name="Selvin J."/>
            <person name="Kiran G.S."/>
            <person name="Ibarra-Gamez J.C."/>
            <person name="Gomez-Gil B."/>
            <person name="Galaviz-Silva L."/>
        </authorList>
    </citation>
    <scope>NUCLEOTIDE SEQUENCE [LARGE SCALE GENOMIC DNA]</scope>
    <source>
        <strain evidence="14">36Y_RITHPW</strain>
    </source>
</reference>
<keyword evidence="13" id="KW-0675">Receptor</keyword>
<evidence type="ECO:0000256" key="4">
    <source>
        <dbReference type="ARBA" id="ARBA00022692"/>
    </source>
</evidence>
<feature type="signal peptide" evidence="10">
    <location>
        <begin position="1"/>
        <end position="23"/>
    </location>
</feature>
<organism evidence="13 14">
    <name type="scientific">Pseudoalteromonas piscicida</name>
    <dbReference type="NCBI Taxonomy" id="43662"/>
    <lineage>
        <taxon>Bacteria</taxon>
        <taxon>Pseudomonadati</taxon>
        <taxon>Pseudomonadota</taxon>
        <taxon>Gammaproteobacteria</taxon>
        <taxon>Alteromonadales</taxon>
        <taxon>Pseudoalteromonadaceae</taxon>
        <taxon>Pseudoalteromonas</taxon>
    </lineage>
</organism>
<comment type="caution">
    <text evidence="13">The sequence shown here is derived from an EMBL/GenBank/DDBJ whole genome shotgun (WGS) entry which is preliminary data.</text>
</comment>
<dbReference type="SUPFAM" id="SSF56935">
    <property type="entry name" value="Porins"/>
    <property type="match status" value="1"/>
</dbReference>
<dbReference type="Pfam" id="PF07715">
    <property type="entry name" value="Plug"/>
    <property type="match status" value="1"/>
</dbReference>
<dbReference type="InterPro" id="IPR037066">
    <property type="entry name" value="Plug_dom_sf"/>
</dbReference>
<keyword evidence="7 8" id="KW-0998">Cell outer membrane</keyword>
<evidence type="ECO:0000259" key="11">
    <source>
        <dbReference type="Pfam" id="PF00593"/>
    </source>
</evidence>
<evidence type="ECO:0000256" key="5">
    <source>
        <dbReference type="ARBA" id="ARBA00023077"/>
    </source>
</evidence>
<dbReference type="GO" id="GO:0009279">
    <property type="term" value="C:cell outer membrane"/>
    <property type="evidence" value="ECO:0007669"/>
    <property type="project" value="UniProtKB-SubCell"/>
</dbReference>
<evidence type="ECO:0000256" key="10">
    <source>
        <dbReference type="SAM" id="SignalP"/>
    </source>
</evidence>
<evidence type="ECO:0000313" key="13">
    <source>
        <dbReference type="EMBL" id="PCK30976.1"/>
    </source>
</evidence>
<dbReference type="Pfam" id="PF00593">
    <property type="entry name" value="TonB_dep_Rec_b-barrel"/>
    <property type="match status" value="1"/>
</dbReference>
<accession>A0A2A5JNG5</accession>
<evidence type="ECO:0000256" key="2">
    <source>
        <dbReference type="ARBA" id="ARBA00022448"/>
    </source>
</evidence>
<dbReference type="PANTHER" id="PTHR47234:SF2">
    <property type="entry name" value="TONB-DEPENDENT RECEPTOR"/>
    <property type="match status" value="1"/>
</dbReference>
<evidence type="ECO:0000256" key="7">
    <source>
        <dbReference type="ARBA" id="ARBA00023237"/>
    </source>
</evidence>
<dbReference type="PANTHER" id="PTHR47234">
    <property type="match status" value="1"/>
</dbReference>
<dbReference type="InterPro" id="IPR000531">
    <property type="entry name" value="Beta-barrel_TonB"/>
</dbReference>
<dbReference type="InterPro" id="IPR012910">
    <property type="entry name" value="Plug_dom"/>
</dbReference>
<name>A0A2A5JNG5_PSEO7</name>
<keyword evidence="4 8" id="KW-0812">Transmembrane</keyword>
<keyword evidence="10" id="KW-0732">Signal</keyword>
<keyword evidence="3 8" id="KW-1134">Transmembrane beta strand</keyword>
<dbReference type="PROSITE" id="PS52016">
    <property type="entry name" value="TONB_DEPENDENT_REC_3"/>
    <property type="match status" value="1"/>
</dbReference>
<comment type="similarity">
    <text evidence="8 9">Belongs to the TonB-dependent receptor family.</text>
</comment>
<evidence type="ECO:0000256" key="1">
    <source>
        <dbReference type="ARBA" id="ARBA00004571"/>
    </source>
</evidence>
<evidence type="ECO:0000256" key="6">
    <source>
        <dbReference type="ARBA" id="ARBA00023136"/>
    </source>
</evidence>
<evidence type="ECO:0000256" key="8">
    <source>
        <dbReference type="PROSITE-ProRule" id="PRU01360"/>
    </source>
</evidence>
<evidence type="ECO:0000256" key="3">
    <source>
        <dbReference type="ARBA" id="ARBA00022452"/>
    </source>
</evidence>
<feature type="chain" id="PRO_5012314437" evidence="10">
    <location>
        <begin position="24"/>
        <end position="947"/>
    </location>
</feature>
<dbReference type="AlphaFoldDB" id="A0A2A5JNG5"/>
<gene>
    <name evidence="13" type="ORF">CEX98_14930</name>
</gene>
<protein>
    <submittedName>
        <fullName evidence="13">TonB-dependent receptor</fullName>
    </submittedName>
</protein>
<dbReference type="InterPro" id="IPR036942">
    <property type="entry name" value="Beta-barrel_TonB_sf"/>
</dbReference>
<proteinExistence type="inferred from homology"/>
<dbReference type="OrthoDB" id="176248at2"/>